<feature type="compositionally biased region" description="Basic and acidic residues" evidence="2">
    <location>
        <begin position="506"/>
        <end position="532"/>
    </location>
</feature>
<feature type="region of interest" description="Disordered" evidence="2">
    <location>
        <begin position="431"/>
        <end position="639"/>
    </location>
</feature>
<feature type="region of interest" description="Disordered" evidence="2">
    <location>
        <begin position="1"/>
        <end position="38"/>
    </location>
</feature>
<proteinExistence type="predicted"/>
<feature type="compositionally biased region" description="Basic and acidic residues" evidence="2">
    <location>
        <begin position="437"/>
        <end position="447"/>
    </location>
</feature>
<gene>
    <name evidence="3" type="ORF">ECRASSUSDP1_LOCUS22036</name>
</gene>
<feature type="compositionally biased region" description="Basic and acidic residues" evidence="2">
    <location>
        <begin position="375"/>
        <end position="386"/>
    </location>
</feature>
<evidence type="ECO:0000313" key="4">
    <source>
        <dbReference type="Proteomes" id="UP001295684"/>
    </source>
</evidence>
<feature type="compositionally biased region" description="Polar residues" evidence="2">
    <location>
        <begin position="557"/>
        <end position="566"/>
    </location>
</feature>
<comment type="caution">
    <text evidence="3">The sequence shown here is derived from an EMBL/GenBank/DDBJ whole genome shotgun (WGS) entry which is preliminary data.</text>
</comment>
<reference evidence="3" key="1">
    <citation type="submission" date="2023-07" db="EMBL/GenBank/DDBJ databases">
        <authorList>
            <consortium name="AG Swart"/>
            <person name="Singh M."/>
            <person name="Singh A."/>
            <person name="Seah K."/>
            <person name="Emmerich C."/>
        </authorList>
    </citation>
    <scope>NUCLEOTIDE SEQUENCE</scope>
    <source>
        <strain evidence="3">DP1</strain>
    </source>
</reference>
<feature type="compositionally biased region" description="Polar residues" evidence="2">
    <location>
        <begin position="599"/>
        <end position="613"/>
    </location>
</feature>
<sequence>MYPNKRQLPEGPPSYDRMRATYINESATKPRNTQGGYDESIHYSAPKRSFKKQFRSPMGTQHNKPGYGSNRMQYSQHESFHQTFQDPMNLSISGSDGTPSAMPEMNLGFGGRAFGTPKYSSQGYPKSFSMKQDPNMSQVPQRNTHYQRPQMSTRVQQSPEMNNTLKQSLNLLKIASSMHGGQSHGPQFQSMIQTPTNHMMPQHPMSQHPINNKFVSAQKPPMRPKRVENYGEALLMRNNPQTMHQIPQNFSQRPHLGNQRPQNTNVFEENDPNMTYRSKNSDMQESSLSQKSVPTISDIPFDNRAKKNLNIFKRVQDNRKVEYDHNRHALDIDNTPNRNLTPRIIHSNKDVRLETHEERPLVERENFNSFQNRPQSDERNEQKIDPQEVPIVTNNQPVKEMPQRNENLVNIDEMPIASRALTFEELLKQELQQNQDKSTEEVKEEPNKIQNGKASGKGQKKEFLKRKTTSIIQSQKGNNKTKKYTYYKDKFKDGAPVKKQTSKSGNSEKSKSSDTKPYEIKSKEKEPLENKAKAPQTQPKKFLQRGKGVGGGKGNISVPTSKPKNSTPRREKDTSIPRNVQSSIVSKTSKTPRLHKPSSELQKAQRTARQTTKPKAVPKTSLPKAPSPPSPLNKLDQIGEEIEEAIKECESYLTPECKSTQADEDSDKDIEMSPCFLKKLPLPIRGAINRELEKKRQDKREFRRAKDELSRWNTKLTYVIEDLTNIELHRKLQSDILEWTEQEQEMTARKEESIDAAKQIKKLQQEIQKSSKGSTRIEDIEREIRQQEKIKEEFRRQGVILE</sequence>
<evidence type="ECO:0000256" key="1">
    <source>
        <dbReference type="SAM" id="Coils"/>
    </source>
</evidence>
<protein>
    <submittedName>
        <fullName evidence="3">Uncharacterized protein</fullName>
    </submittedName>
</protein>
<dbReference type="EMBL" id="CAMPGE010022564">
    <property type="protein sequence ID" value="CAI2380600.1"/>
    <property type="molecule type" value="Genomic_DNA"/>
</dbReference>
<name>A0AAD2D5C5_EUPCR</name>
<organism evidence="3 4">
    <name type="scientific">Euplotes crassus</name>
    <dbReference type="NCBI Taxonomy" id="5936"/>
    <lineage>
        <taxon>Eukaryota</taxon>
        <taxon>Sar</taxon>
        <taxon>Alveolata</taxon>
        <taxon>Ciliophora</taxon>
        <taxon>Intramacronucleata</taxon>
        <taxon>Spirotrichea</taxon>
        <taxon>Hypotrichia</taxon>
        <taxon>Euplotida</taxon>
        <taxon>Euplotidae</taxon>
        <taxon>Moneuplotes</taxon>
    </lineage>
</organism>
<feature type="compositionally biased region" description="Polar residues" evidence="2">
    <location>
        <begin position="576"/>
        <end position="589"/>
    </location>
</feature>
<feature type="coiled-coil region" evidence="1">
    <location>
        <begin position="688"/>
        <end position="715"/>
    </location>
</feature>
<dbReference type="AlphaFoldDB" id="A0AAD2D5C5"/>
<accession>A0AAD2D5C5</accession>
<feature type="compositionally biased region" description="Basic and acidic residues" evidence="2">
    <location>
        <begin position="351"/>
        <end position="366"/>
    </location>
</feature>
<evidence type="ECO:0000313" key="3">
    <source>
        <dbReference type="EMBL" id="CAI2380600.1"/>
    </source>
</evidence>
<feature type="region of interest" description="Disordered" evidence="2">
    <location>
        <begin position="351"/>
        <end position="388"/>
    </location>
</feature>
<dbReference type="Proteomes" id="UP001295684">
    <property type="component" value="Unassembled WGS sequence"/>
</dbReference>
<feature type="compositionally biased region" description="Polar residues" evidence="2">
    <location>
        <begin position="259"/>
        <end position="295"/>
    </location>
</feature>
<keyword evidence="1" id="KW-0175">Coiled coil</keyword>
<feature type="region of interest" description="Disordered" evidence="2">
    <location>
        <begin position="254"/>
        <end position="295"/>
    </location>
</feature>
<feature type="compositionally biased region" description="Basic and acidic residues" evidence="2">
    <location>
        <begin position="486"/>
        <end position="496"/>
    </location>
</feature>
<keyword evidence="4" id="KW-1185">Reference proteome</keyword>
<feature type="compositionally biased region" description="Polar residues" evidence="2">
    <location>
        <begin position="23"/>
        <end position="35"/>
    </location>
</feature>
<evidence type="ECO:0000256" key="2">
    <source>
        <dbReference type="SAM" id="MobiDB-lite"/>
    </source>
</evidence>